<protein>
    <submittedName>
        <fullName evidence="3">IMPACT-like protein</fullName>
    </submittedName>
</protein>
<evidence type="ECO:0000313" key="3">
    <source>
        <dbReference type="EMBL" id="EKC32482.1"/>
    </source>
</evidence>
<reference evidence="3" key="1">
    <citation type="journal article" date="2012" name="Nature">
        <title>The oyster genome reveals stress adaptation and complexity of shell formation.</title>
        <authorList>
            <person name="Zhang G."/>
            <person name="Fang X."/>
            <person name="Guo X."/>
            <person name="Li L."/>
            <person name="Luo R."/>
            <person name="Xu F."/>
            <person name="Yang P."/>
            <person name="Zhang L."/>
            <person name="Wang X."/>
            <person name="Qi H."/>
            <person name="Xiong Z."/>
            <person name="Que H."/>
            <person name="Xie Y."/>
            <person name="Holland P.W."/>
            <person name="Paps J."/>
            <person name="Zhu Y."/>
            <person name="Wu F."/>
            <person name="Chen Y."/>
            <person name="Wang J."/>
            <person name="Peng C."/>
            <person name="Meng J."/>
            <person name="Yang L."/>
            <person name="Liu J."/>
            <person name="Wen B."/>
            <person name="Zhang N."/>
            <person name="Huang Z."/>
            <person name="Zhu Q."/>
            <person name="Feng Y."/>
            <person name="Mount A."/>
            <person name="Hedgecock D."/>
            <person name="Xu Z."/>
            <person name="Liu Y."/>
            <person name="Domazet-Loso T."/>
            <person name="Du Y."/>
            <person name="Sun X."/>
            <person name="Zhang S."/>
            <person name="Liu B."/>
            <person name="Cheng P."/>
            <person name="Jiang X."/>
            <person name="Li J."/>
            <person name="Fan D."/>
            <person name="Wang W."/>
            <person name="Fu W."/>
            <person name="Wang T."/>
            <person name="Wang B."/>
            <person name="Zhang J."/>
            <person name="Peng Z."/>
            <person name="Li Y."/>
            <person name="Li N."/>
            <person name="Wang J."/>
            <person name="Chen M."/>
            <person name="He Y."/>
            <person name="Tan F."/>
            <person name="Song X."/>
            <person name="Zheng Q."/>
            <person name="Huang R."/>
            <person name="Yang H."/>
            <person name="Du X."/>
            <person name="Chen L."/>
            <person name="Yang M."/>
            <person name="Gaffney P.M."/>
            <person name="Wang S."/>
            <person name="Luo L."/>
            <person name="She Z."/>
            <person name="Ming Y."/>
            <person name="Huang W."/>
            <person name="Zhang S."/>
            <person name="Huang B."/>
            <person name="Zhang Y."/>
            <person name="Qu T."/>
            <person name="Ni P."/>
            <person name="Miao G."/>
            <person name="Wang J."/>
            <person name="Wang Q."/>
            <person name="Steinberg C.E."/>
            <person name="Wang H."/>
            <person name="Li N."/>
            <person name="Qian L."/>
            <person name="Zhang G."/>
            <person name="Li Y."/>
            <person name="Yang H."/>
            <person name="Liu X."/>
            <person name="Wang J."/>
            <person name="Yin Y."/>
            <person name="Wang J."/>
        </authorList>
    </citation>
    <scope>NUCLEOTIDE SEQUENCE [LARGE SCALE GENOMIC DNA]</scope>
    <source>
        <strain evidence="3">05x7-T-G4-1.051#20</strain>
    </source>
</reference>
<dbReference type="Pfam" id="PF01205">
    <property type="entry name" value="Impact_N"/>
    <property type="match status" value="1"/>
</dbReference>
<dbReference type="InterPro" id="IPR001498">
    <property type="entry name" value="Impact_N"/>
</dbReference>
<dbReference type="InterPro" id="IPR020568">
    <property type="entry name" value="Ribosomal_Su5_D2-typ_SF"/>
</dbReference>
<comment type="similarity">
    <text evidence="1">Belongs to the IMPACT family.</text>
</comment>
<dbReference type="HOGENOM" id="CLU_189376_0_0_1"/>
<accession>K1Q6U1</accession>
<dbReference type="InParanoid" id="K1Q6U1"/>
<dbReference type="GO" id="GO:0005737">
    <property type="term" value="C:cytoplasm"/>
    <property type="evidence" value="ECO:0007669"/>
    <property type="project" value="TreeGrafter"/>
</dbReference>
<proteinExistence type="inferred from homology"/>
<dbReference type="PANTHER" id="PTHR16301:SF25">
    <property type="entry name" value="PROTEIN IMPACT"/>
    <property type="match status" value="1"/>
</dbReference>
<name>K1Q6U1_MAGGI</name>
<dbReference type="InterPro" id="IPR023582">
    <property type="entry name" value="Impact"/>
</dbReference>
<dbReference type="InterPro" id="IPR036956">
    <property type="entry name" value="Impact_N_sf"/>
</dbReference>
<dbReference type="SUPFAM" id="SSF54211">
    <property type="entry name" value="Ribosomal protein S5 domain 2-like"/>
    <property type="match status" value="1"/>
</dbReference>
<dbReference type="Gene3D" id="3.30.230.30">
    <property type="entry name" value="Impact, N-terminal domain"/>
    <property type="match status" value="1"/>
</dbReference>
<evidence type="ECO:0000256" key="1">
    <source>
        <dbReference type="ARBA" id="ARBA00007665"/>
    </source>
</evidence>
<feature type="domain" description="Impact N-terminal" evidence="2">
    <location>
        <begin position="7"/>
        <end position="76"/>
    </location>
</feature>
<gene>
    <name evidence="3" type="ORF">CGI_10010294</name>
</gene>
<organism evidence="3">
    <name type="scientific">Magallana gigas</name>
    <name type="common">Pacific oyster</name>
    <name type="synonym">Crassostrea gigas</name>
    <dbReference type="NCBI Taxonomy" id="29159"/>
    <lineage>
        <taxon>Eukaryota</taxon>
        <taxon>Metazoa</taxon>
        <taxon>Spiralia</taxon>
        <taxon>Lophotrochozoa</taxon>
        <taxon>Mollusca</taxon>
        <taxon>Bivalvia</taxon>
        <taxon>Autobranchia</taxon>
        <taxon>Pteriomorphia</taxon>
        <taxon>Ostreida</taxon>
        <taxon>Ostreoidea</taxon>
        <taxon>Ostreidae</taxon>
        <taxon>Magallana</taxon>
    </lineage>
</organism>
<dbReference type="EMBL" id="JH816241">
    <property type="protein sequence ID" value="EKC32482.1"/>
    <property type="molecule type" value="Genomic_DNA"/>
</dbReference>
<dbReference type="GO" id="GO:0006446">
    <property type="term" value="P:regulation of translational initiation"/>
    <property type="evidence" value="ECO:0007669"/>
    <property type="project" value="TreeGrafter"/>
</dbReference>
<dbReference type="PANTHER" id="PTHR16301">
    <property type="entry name" value="IMPACT-RELATED"/>
    <property type="match status" value="1"/>
</dbReference>
<evidence type="ECO:0000259" key="2">
    <source>
        <dbReference type="Pfam" id="PF01205"/>
    </source>
</evidence>
<dbReference type="AlphaFoldDB" id="K1Q6U1"/>
<dbReference type="GO" id="GO:0140469">
    <property type="term" value="P:GCN2-mediated signaling"/>
    <property type="evidence" value="ECO:0007669"/>
    <property type="project" value="TreeGrafter"/>
</dbReference>
<sequence length="89" mass="9678">MRVPTVSSASHNVFAYRFKSNDGTIHEGADDDGEHGAGRALLRSLVDNEHLNVTVVVSRWYGSKIGARRFVHIKDVGLSAVKNINTDSG</sequence>